<dbReference type="STRING" id="529505.SAMN05421761_108111"/>
<evidence type="ECO:0000313" key="1">
    <source>
        <dbReference type="EMBL" id="SIS92666.1"/>
    </source>
</evidence>
<keyword evidence="2" id="KW-1185">Reference proteome</keyword>
<dbReference type="RefSeq" id="WP_076501258.1">
    <property type="nucleotide sequence ID" value="NZ_FTOP01000008.1"/>
</dbReference>
<dbReference type="Proteomes" id="UP000186026">
    <property type="component" value="Unassembled WGS sequence"/>
</dbReference>
<dbReference type="SUPFAM" id="SSF53254">
    <property type="entry name" value="Phosphoglycerate mutase-like"/>
    <property type="match status" value="1"/>
</dbReference>
<accession>A0A1N7N2Q4</accession>
<evidence type="ECO:0000313" key="2">
    <source>
        <dbReference type="Proteomes" id="UP000186026"/>
    </source>
</evidence>
<reference evidence="2" key="1">
    <citation type="submission" date="2017-01" db="EMBL/GenBank/DDBJ databases">
        <authorList>
            <person name="Varghese N."/>
            <person name="Submissions S."/>
        </authorList>
    </citation>
    <scope>NUCLEOTIDE SEQUENCE [LARGE SCALE GENOMIC DNA]</scope>
    <source>
        <strain evidence="2">DSM 46698</strain>
    </source>
</reference>
<organism evidence="1 2">
    <name type="scientific">Belliella pelovolcani</name>
    <dbReference type="NCBI Taxonomy" id="529505"/>
    <lineage>
        <taxon>Bacteria</taxon>
        <taxon>Pseudomonadati</taxon>
        <taxon>Bacteroidota</taxon>
        <taxon>Cytophagia</taxon>
        <taxon>Cytophagales</taxon>
        <taxon>Cyclobacteriaceae</taxon>
        <taxon>Belliella</taxon>
    </lineage>
</organism>
<dbReference type="InterPro" id="IPR013078">
    <property type="entry name" value="His_Pase_superF_clade-1"/>
</dbReference>
<gene>
    <name evidence="1" type="ORF">SAMN05421761_108111</name>
</gene>
<protein>
    <submittedName>
        <fullName evidence="1">Histidine phosphatase superfamily (Branch 1)</fullName>
    </submittedName>
</protein>
<dbReference type="CDD" id="cd07040">
    <property type="entry name" value="HP"/>
    <property type="match status" value="1"/>
</dbReference>
<dbReference type="Gene3D" id="3.40.50.1240">
    <property type="entry name" value="Phosphoglycerate mutase-like"/>
    <property type="match status" value="1"/>
</dbReference>
<dbReference type="OrthoDB" id="3296006at2"/>
<sequence>MKNLIYTLLLCLTIGACSTKQEPKTIYVVRHAEKMLDGNDPMLSVAGTARAKKLDQILADKAIKHAFSTNTVRTLATIQPTANRHGIAKEIYDPQFHDDLVKELRTRKGNIVVVGHSNTVHHILNYFVDSGEKFEELKDEEYDFIFEITLAEDGSSSVERKIYKEY</sequence>
<name>A0A1N7N2Q4_9BACT</name>
<dbReference type="PROSITE" id="PS51257">
    <property type="entry name" value="PROKAR_LIPOPROTEIN"/>
    <property type="match status" value="1"/>
</dbReference>
<dbReference type="InterPro" id="IPR029033">
    <property type="entry name" value="His_PPase_superfam"/>
</dbReference>
<dbReference type="AlphaFoldDB" id="A0A1N7N2Q4"/>
<dbReference type="EMBL" id="FTOP01000008">
    <property type="protein sequence ID" value="SIS92666.1"/>
    <property type="molecule type" value="Genomic_DNA"/>
</dbReference>
<dbReference type="Pfam" id="PF00300">
    <property type="entry name" value="His_Phos_1"/>
    <property type="match status" value="1"/>
</dbReference>
<proteinExistence type="predicted"/>